<gene>
    <name evidence="1" type="ORF">BLA29_008842</name>
</gene>
<name>A0A1Y3ARX7_EURMA</name>
<dbReference type="Proteomes" id="UP000194236">
    <property type="component" value="Unassembled WGS sequence"/>
</dbReference>
<evidence type="ECO:0000313" key="2">
    <source>
        <dbReference type="Proteomes" id="UP000194236"/>
    </source>
</evidence>
<dbReference type="AlphaFoldDB" id="A0A1Y3ARX7"/>
<dbReference type="GO" id="GO:0016925">
    <property type="term" value="P:protein sumoylation"/>
    <property type="evidence" value="ECO:0007669"/>
    <property type="project" value="UniProtKB-UniPathway"/>
</dbReference>
<evidence type="ECO:0000313" key="1">
    <source>
        <dbReference type="EMBL" id="OTF70594.1"/>
    </source>
</evidence>
<dbReference type="UniPathway" id="UPA00886"/>
<dbReference type="Gene3D" id="2.60.120.780">
    <property type="entry name" value="PINIT domain"/>
    <property type="match status" value="1"/>
</dbReference>
<accession>A0A1Y3ARX7</accession>
<comment type="caution">
    <text evidence="1">The sequence shown here is derived from an EMBL/GenBank/DDBJ whole genome shotgun (WGS) entry which is preliminary data.</text>
</comment>
<organism evidence="1 2">
    <name type="scientific">Euroglyphus maynei</name>
    <name type="common">Mayne's house dust mite</name>
    <dbReference type="NCBI Taxonomy" id="6958"/>
    <lineage>
        <taxon>Eukaryota</taxon>
        <taxon>Metazoa</taxon>
        <taxon>Ecdysozoa</taxon>
        <taxon>Arthropoda</taxon>
        <taxon>Chelicerata</taxon>
        <taxon>Arachnida</taxon>
        <taxon>Acari</taxon>
        <taxon>Acariformes</taxon>
        <taxon>Sarcoptiformes</taxon>
        <taxon>Astigmata</taxon>
        <taxon>Psoroptidia</taxon>
        <taxon>Analgoidea</taxon>
        <taxon>Pyroglyphidae</taxon>
        <taxon>Pyroglyphinae</taxon>
        <taxon>Euroglyphus</taxon>
    </lineage>
</organism>
<dbReference type="OrthoDB" id="6516358at2759"/>
<reference evidence="1 2" key="1">
    <citation type="submission" date="2017-03" db="EMBL/GenBank/DDBJ databases">
        <title>Genome Survey of Euroglyphus maynei.</title>
        <authorList>
            <person name="Arlian L.G."/>
            <person name="Morgan M.S."/>
            <person name="Rider S.D."/>
        </authorList>
    </citation>
    <scope>NUCLEOTIDE SEQUENCE [LARGE SCALE GENOMIC DNA]</scope>
    <source>
        <strain evidence="1">Arlian Lab</strain>
        <tissue evidence="1">Whole body</tissue>
    </source>
</reference>
<dbReference type="InterPro" id="IPR038654">
    <property type="entry name" value="PINIT_sf"/>
</dbReference>
<keyword evidence="2" id="KW-1185">Reference proteome</keyword>
<sequence>MPLSLNKYIIEPSFVKFIKHNSFEEIQTLIKPQCINSMADSHRPSFRSSMVASLLINDQYKVFLRFCKYSSSTGEQMDCLPKSFNLSINECTFTIKNKYTFAPYDITQRVAVEKNSEIQIRATIPEQNDFSDYYYGVFLMKKVDHKNLLKLLKYKGPHDAKLSIDLVKKKLHTDDDDVICDNLMKISLLCPV</sequence>
<proteinExistence type="predicted"/>
<dbReference type="EMBL" id="MUJZ01064989">
    <property type="protein sequence ID" value="OTF70594.1"/>
    <property type="molecule type" value="Genomic_DNA"/>
</dbReference>
<protein>
    <submittedName>
        <fullName evidence="1">MIZ/SP-RING zinc finger protein</fullName>
    </submittedName>
</protein>